<dbReference type="eggNOG" id="KOG0725">
    <property type="taxonomic scope" value="Eukaryota"/>
</dbReference>
<comment type="similarity">
    <text evidence="1">Belongs to the short-chain dehydrogenases/reductases (SDR) family.</text>
</comment>
<dbReference type="InterPro" id="IPR036291">
    <property type="entry name" value="NAD(P)-bd_dom_sf"/>
</dbReference>
<dbReference type="NCBIfam" id="NF005559">
    <property type="entry name" value="PRK07231.1"/>
    <property type="match status" value="1"/>
</dbReference>
<dbReference type="PRINTS" id="PR00081">
    <property type="entry name" value="GDHRDH"/>
</dbReference>
<proteinExistence type="inferred from homology"/>
<dbReference type="PANTHER" id="PTHR43943">
    <property type="entry name" value="DEHYDROGENASE/REDUCTASE (SDR FAMILY) MEMBER 4"/>
    <property type="match status" value="1"/>
</dbReference>
<evidence type="ECO:0000256" key="1">
    <source>
        <dbReference type="ARBA" id="ARBA00006484"/>
    </source>
</evidence>
<dbReference type="AlphaFoldDB" id="A0A1I7RRE2"/>
<evidence type="ECO:0000313" key="5">
    <source>
        <dbReference type="Proteomes" id="UP000095284"/>
    </source>
</evidence>
<dbReference type="Proteomes" id="UP000659654">
    <property type="component" value="Unassembled WGS sequence"/>
</dbReference>
<dbReference type="Pfam" id="PF13561">
    <property type="entry name" value="adh_short_C2"/>
    <property type="match status" value="1"/>
</dbReference>
<evidence type="ECO:0000313" key="4">
    <source>
        <dbReference type="EMBL" id="CAG9130973.1"/>
    </source>
</evidence>
<dbReference type="EMBL" id="CAJFDI010000006">
    <property type="protein sequence ID" value="CAD5234911.1"/>
    <property type="molecule type" value="Genomic_DNA"/>
</dbReference>
<reference evidence="7" key="1">
    <citation type="submission" date="2016-11" db="UniProtKB">
        <authorList>
            <consortium name="WormBaseParasite"/>
        </authorList>
    </citation>
    <scope>IDENTIFICATION</scope>
</reference>
<dbReference type="Proteomes" id="UP000582659">
    <property type="component" value="Unassembled WGS sequence"/>
</dbReference>
<dbReference type="WBParaSite" id="BXY_0328900.1">
    <property type="protein sequence ID" value="BXY_0328900.1"/>
    <property type="gene ID" value="BXY_0328900"/>
</dbReference>
<keyword evidence="6" id="KW-1185">Reference proteome</keyword>
<evidence type="ECO:0000313" key="7">
    <source>
        <dbReference type="WBParaSite" id="BXY_0328900.1"/>
    </source>
</evidence>
<dbReference type="PANTHER" id="PTHR43943:SF2">
    <property type="entry name" value="DEHYDROGENASE_REDUCTASE 4"/>
    <property type="match status" value="1"/>
</dbReference>
<organism evidence="5 7">
    <name type="scientific">Bursaphelenchus xylophilus</name>
    <name type="common">Pinewood nematode worm</name>
    <name type="synonym">Aphelenchoides xylophilus</name>
    <dbReference type="NCBI Taxonomy" id="6326"/>
    <lineage>
        <taxon>Eukaryota</taxon>
        <taxon>Metazoa</taxon>
        <taxon>Ecdysozoa</taxon>
        <taxon>Nematoda</taxon>
        <taxon>Chromadorea</taxon>
        <taxon>Rhabditida</taxon>
        <taxon>Tylenchina</taxon>
        <taxon>Tylenchomorpha</taxon>
        <taxon>Aphelenchoidea</taxon>
        <taxon>Aphelenchoididae</taxon>
        <taxon>Bursaphelenchus</taxon>
    </lineage>
</organism>
<dbReference type="EMBL" id="CAJFCV020000006">
    <property type="protein sequence ID" value="CAG9130973.1"/>
    <property type="molecule type" value="Genomic_DNA"/>
</dbReference>
<dbReference type="Gene3D" id="3.40.50.720">
    <property type="entry name" value="NAD(P)-binding Rossmann-like Domain"/>
    <property type="match status" value="1"/>
</dbReference>
<dbReference type="InterPro" id="IPR020904">
    <property type="entry name" value="Sc_DH/Rdtase_CS"/>
</dbReference>
<evidence type="ECO:0000313" key="6">
    <source>
        <dbReference type="Proteomes" id="UP000659654"/>
    </source>
</evidence>
<dbReference type="SMR" id="A0A1I7RRE2"/>
<evidence type="ECO:0000256" key="2">
    <source>
        <dbReference type="ARBA" id="ARBA00023002"/>
    </source>
</evidence>
<name>A0A1I7RRE2_BURXY</name>
<sequence>MAKSNKFNGCFRLEGKIAVITAASTGIGYAIAERFLHEGAKVVISSRKQSHVDEAIQKLIRDGAPKDNVAGIVCHVGEAEHRQRLLDFSLKTFGAVHILVNNAGINPTFGDIALIGEKEWDKLFEINVKAAHLLTQAFAPVIAKHGGGSVIFNASYAAYKTSAGIAAYGVTKTALLALTKAYALSLAPHNIRVNCVAPGVIKTKLSQALWDPNSPVADQAKAELNNYAGRLGAPPEVASLVAFLASQDASYITGETVLVTGGVDARL</sequence>
<dbReference type="GO" id="GO:0004090">
    <property type="term" value="F:carbonyl reductase (NADPH) activity"/>
    <property type="evidence" value="ECO:0007669"/>
    <property type="project" value="TreeGrafter"/>
</dbReference>
<dbReference type="OrthoDB" id="1669814at2759"/>
<accession>A0A1I7RRE2</accession>
<dbReference type="InterPro" id="IPR002347">
    <property type="entry name" value="SDR_fam"/>
</dbReference>
<dbReference type="FunFam" id="3.40.50.720:FF:000084">
    <property type="entry name" value="Short-chain dehydrogenase reductase"/>
    <property type="match status" value="1"/>
</dbReference>
<gene>
    <name evidence="3" type="ORF">BXYJ_LOCUS15002</name>
</gene>
<keyword evidence="2" id="KW-0560">Oxidoreductase</keyword>
<dbReference type="Proteomes" id="UP000095284">
    <property type="component" value="Unplaced"/>
</dbReference>
<evidence type="ECO:0000313" key="3">
    <source>
        <dbReference type="EMBL" id="CAD5234911.1"/>
    </source>
</evidence>
<reference evidence="4" key="2">
    <citation type="submission" date="2020-08" db="EMBL/GenBank/DDBJ databases">
        <authorList>
            <person name="Kikuchi T."/>
        </authorList>
    </citation>
    <scope>NUCLEOTIDE SEQUENCE</scope>
    <source>
        <strain evidence="3">Ka4C1</strain>
    </source>
</reference>
<protein>
    <submittedName>
        <fullName evidence="3">(pine wood nematode) hypothetical protein</fullName>
    </submittedName>
</protein>
<dbReference type="SUPFAM" id="SSF51735">
    <property type="entry name" value="NAD(P)-binding Rossmann-fold domains"/>
    <property type="match status" value="1"/>
</dbReference>
<dbReference type="PRINTS" id="PR00080">
    <property type="entry name" value="SDRFAMILY"/>
</dbReference>
<dbReference type="PROSITE" id="PS00061">
    <property type="entry name" value="ADH_SHORT"/>
    <property type="match status" value="1"/>
</dbReference>